<keyword evidence="7" id="KW-1185">Reference proteome</keyword>
<evidence type="ECO:0000259" key="4">
    <source>
        <dbReference type="Pfam" id="PF13556"/>
    </source>
</evidence>
<dbReference type="SUPFAM" id="SSF46689">
    <property type="entry name" value="Homeodomain-like"/>
    <property type="match status" value="1"/>
</dbReference>
<dbReference type="InterPro" id="IPR041522">
    <property type="entry name" value="CdaR_GGDEF"/>
</dbReference>
<sequence length="524" mass="57011">MTMTVAAALQLEVFSRTGLKLYAGQSNLSQPIRWVHPTEVPDIARFLTGGEMLLTAGLGIGDSPKRQRRYIDEIAAAGAAVLVIELSGRAFDHMPEALIEAAREHELPLVGLDNEVPFVEVSAQVHESIVDQRVLDLMAYERLNATFMQLLLAGRDHVPFTDALAAEVGRPVVLEDATRQVVAYSGGTAESDEMLSDWEHHSRIEHEHSHSSSGNANDAEACTRRPVVLRGERWGWLHVLHGAEPMSGTAAYAMDRATDGIAIALLGARESGAQAAQRQNALVSRLLLGDISGDMFVTRALKIGRDLRNRALLAVLVCKQTPPGPTSEDALDDLCRAMHLPGIVADLGDHTLAIIGLPRAGNEKRIVDRLGALDVSAGVSRPVGADQLTTAVEQARSAAAVAAARPEKAVYRFDELGVLRLLASLAQGPELARYIEDELGPILQHDAKATNPLLPTLRTYLTCDGNKSLAAQTLYVQRRTLYYRLDRITALLGRSLDDPDTRQALVFAVRGHDLLQRRNRQPRS</sequence>
<feature type="domain" description="Purine catabolism PurC-like" evidence="3">
    <location>
        <begin position="9"/>
        <end position="129"/>
    </location>
</feature>
<feature type="domain" description="CdaR GGDEF-like" evidence="5">
    <location>
        <begin position="292"/>
        <end position="401"/>
    </location>
</feature>
<dbReference type="PANTHER" id="PTHR33744">
    <property type="entry name" value="CARBOHYDRATE DIACID REGULATOR"/>
    <property type="match status" value="1"/>
</dbReference>
<evidence type="ECO:0000256" key="1">
    <source>
        <dbReference type="ARBA" id="ARBA00006754"/>
    </source>
</evidence>
<dbReference type="InterPro" id="IPR051448">
    <property type="entry name" value="CdaR-like_regulators"/>
</dbReference>
<evidence type="ECO:0000313" key="7">
    <source>
        <dbReference type="Proteomes" id="UP000188836"/>
    </source>
</evidence>
<dbReference type="Proteomes" id="UP000188836">
    <property type="component" value="Unassembled WGS sequence"/>
</dbReference>
<protein>
    <recommendedName>
        <fullName evidence="8">PucR family transcriptional regulator</fullName>
    </recommendedName>
</protein>
<dbReference type="Pfam" id="PF07905">
    <property type="entry name" value="PucR"/>
    <property type="match status" value="1"/>
</dbReference>
<comment type="caution">
    <text evidence="6">The sequence shown here is derived from an EMBL/GenBank/DDBJ whole genome shotgun (WGS) entry which is preliminary data.</text>
</comment>
<feature type="region of interest" description="Disordered" evidence="2">
    <location>
        <begin position="202"/>
        <end position="221"/>
    </location>
</feature>
<dbReference type="InterPro" id="IPR009057">
    <property type="entry name" value="Homeodomain-like_sf"/>
</dbReference>
<organism evidence="6 7">
    <name type="scientific">Nocardia donostiensis</name>
    <dbReference type="NCBI Taxonomy" id="1538463"/>
    <lineage>
        <taxon>Bacteria</taxon>
        <taxon>Bacillati</taxon>
        <taxon>Actinomycetota</taxon>
        <taxon>Actinomycetes</taxon>
        <taxon>Mycobacteriales</taxon>
        <taxon>Nocardiaceae</taxon>
        <taxon>Nocardia</taxon>
    </lineage>
</organism>
<comment type="similarity">
    <text evidence="1">Belongs to the CdaR family.</text>
</comment>
<dbReference type="Pfam" id="PF13556">
    <property type="entry name" value="HTH_30"/>
    <property type="match status" value="1"/>
</dbReference>
<dbReference type="InterPro" id="IPR012914">
    <property type="entry name" value="PucR_dom"/>
</dbReference>
<feature type="domain" description="PucR C-terminal helix-turn-helix" evidence="4">
    <location>
        <begin position="453"/>
        <end position="510"/>
    </location>
</feature>
<dbReference type="EMBL" id="MUMY01000003">
    <property type="protein sequence ID" value="ONM49916.1"/>
    <property type="molecule type" value="Genomic_DNA"/>
</dbReference>
<evidence type="ECO:0008006" key="8">
    <source>
        <dbReference type="Google" id="ProtNLM"/>
    </source>
</evidence>
<evidence type="ECO:0000259" key="5">
    <source>
        <dbReference type="Pfam" id="PF17853"/>
    </source>
</evidence>
<accession>A0A1V2TKB0</accession>
<dbReference type="InterPro" id="IPR042070">
    <property type="entry name" value="PucR_C-HTH_sf"/>
</dbReference>
<dbReference type="OrthoDB" id="2973014at2"/>
<dbReference type="Pfam" id="PF17853">
    <property type="entry name" value="GGDEF_2"/>
    <property type="match status" value="1"/>
</dbReference>
<dbReference type="InterPro" id="IPR025736">
    <property type="entry name" value="PucR_C-HTH_dom"/>
</dbReference>
<dbReference type="PANTHER" id="PTHR33744:SF1">
    <property type="entry name" value="DNA-BINDING TRANSCRIPTIONAL ACTIVATOR ADER"/>
    <property type="match status" value="1"/>
</dbReference>
<evidence type="ECO:0000259" key="3">
    <source>
        <dbReference type="Pfam" id="PF07905"/>
    </source>
</evidence>
<dbReference type="Gene3D" id="1.10.10.2840">
    <property type="entry name" value="PucR C-terminal helix-turn-helix domain"/>
    <property type="match status" value="1"/>
</dbReference>
<evidence type="ECO:0000313" key="6">
    <source>
        <dbReference type="EMBL" id="ONM49916.1"/>
    </source>
</evidence>
<gene>
    <name evidence="6" type="ORF">B0T46_05955</name>
</gene>
<evidence type="ECO:0000256" key="2">
    <source>
        <dbReference type="SAM" id="MobiDB-lite"/>
    </source>
</evidence>
<reference evidence="6 7" key="1">
    <citation type="journal article" date="2016" name="Antonie Van Leeuwenhoek">
        <title>Nocardia donostiensis sp. nov., isolated from human respiratory specimens.</title>
        <authorList>
            <person name="Ercibengoa M."/>
            <person name="Bell M."/>
            <person name="Marimon J.M."/>
            <person name="Humrighouse B."/>
            <person name="Klenk H.P."/>
            <person name="Potter G."/>
            <person name="Perez-Trallero E."/>
        </authorList>
    </citation>
    <scope>NUCLEOTIDE SEQUENCE [LARGE SCALE GENOMIC DNA]</scope>
    <source>
        <strain evidence="6 7">X1655</strain>
    </source>
</reference>
<proteinExistence type="inferred from homology"/>
<dbReference type="STRING" id="1538463.B0T36_20025"/>
<dbReference type="AlphaFoldDB" id="A0A1V2TKB0"/>
<name>A0A1V2TKB0_9NOCA</name>